<feature type="domain" description="Flagellar hook protein FlgE/F/G-like D1" evidence="7">
    <location>
        <begin position="96"/>
        <end position="137"/>
    </location>
</feature>
<evidence type="ECO:0000313" key="9">
    <source>
        <dbReference type="Proteomes" id="UP000183954"/>
    </source>
</evidence>
<dbReference type="InterPro" id="IPR053967">
    <property type="entry name" value="LlgE_F_G-like_D1"/>
</dbReference>
<evidence type="ECO:0000256" key="3">
    <source>
        <dbReference type="ARBA" id="ARBA00023143"/>
    </source>
</evidence>
<organism evidence="8 9">
    <name type="scientific">Desulfosporosinus lacus DSM 15449</name>
    <dbReference type="NCBI Taxonomy" id="1121420"/>
    <lineage>
        <taxon>Bacteria</taxon>
        <taxon>Bacillati</taxon>
        <taxon>Bacillota</taxon>
        <taxon>Clostridia</taxon>
        <taxon>Eubacteriales</taxon>
        <taxon>Desulfitobacteriaceae</taxon>
        <taxon>Desulfosporosinus</taxon>
    </lineage>
</organism>
<dbReference type="InterPro" id="IPR001444">
    <property type="entry name" value="Flag_bb_rod_N"/>
</dbReference>
<keyword evidence="3 4" id="KW-0975">Bacterial flagellum</keyword>
<dbReference type="GO" id="GO:0009425">
    <property type="term" value="C:bacterial-type flagellum basal body"/>
    <property type="evidence" value="ECO:0007669"/>
    <property type="project" value="UniProtKB-SubCell"/>
</dbReference>
<dbReference type="InterPro" id="IPR037925">
    <property type="entry name" value="FlgE/F/G-like"/>
</dbReference>
<evidence type="ECO:0000313" key="8">
    <source>
        <dbReference type="EMBL" id="SHH65838.1"/>
    </source>
</evidence>
<dbReference type="STRING" id="1121420.SAMN02746098_01057"/>
<dbReference type="EMBL" id="FQXJ01000004">
    <property type="protein sequence ID" value="SHH65838.1"/>
    <property type="molecule type" value="Genomic_DNA"/>
</dbReference>
<evidence type="ECO:0000259" key="6">
    <source>
        <dbReference type="Pfam" id="PF06429"/>
    </source>
</evidence>
<gene>
    <name evidence="8" type="ORF">SAMN02746098_01057</name>
</gene>
<dbReference type="NCBIfam" id="TIGR03506">
    <property type="entry name" value="FlgEFG_subfam"/>
    <property type="match status" value="1"/>
</dbReference>
<keyword evidence="8" id="KW-0969">Cilium</keyword>
<dbReference type="PANTHER" id="PTHR30435">
    <property type="entry name" value="FLAGELLAR PROTEIN"/>
    <property type="match status" value="1"/>
</dbReference>
<dbReference type="PANTHER" id="PTHR30435:SF1">
    <property type="entry name" value="FLAGELLAR HOOK PROTEIN FLGE"/>
    <property type="match status" value="1"/>
</dbReference>
<comment type="similarity">
    <text evidence="2 4">Belongs to the flagella basal body rod proteins family.</text>
</comment>
<comment type="function">
    <text evidence="4">A flexible structure which links the flagellar filament to the drive apparatus in the basal body.</text>
</comment>
<dbReference type="InterPro" id="IPR020013">
    <property type="entry name" value="Flagellar_FlgE/F/G"/>
</dbReference>
<keyword evidence="8" id="KW-0282">Flagellum</keyword>
<dbReference type="Proteomes" id="UP000183954">
    <property type="component" value="Unassembled WGS sequence"/>
</dbReference>
<evidence type="ECO:0000256" key="2">
    <source>
        <dbReference type="ARBA" id="ARBA00009677"/>
    </source>
</evidence>
<dbReference type="Pfam" id="PF00460">
    <property type="entry name" value="Flg_bb_rod"/>
    <property type="match status" value="1"/>
</dbReference>
<dbReference type="GO" id="GO:0071978">
    <property type="term" value="P:bacterial-type flagellum-dependent swarming motility"/>
    <property type="evidence" value="ECO:0007669"/>
    <property type="project" value="TreeGrafter"/>
</dbReference>
<comment type="subcellular location">
    <subcellularLocation>
        <location evidence="1 4">Bacterial flagellum basal body</location>
    </subcellularLocation>
</comment>
<reference evidence="9" key="1">
    <citation type="submission" date="2016-11" db="EMBL/GenBank/DDBJ databases">
        <authorList>
            <person name="Varghese N."/>
            <person name="Submissions S."/>
        </authorList>
    </citation>
    <scope>NUCLEOTIDE SEQUENCE [LARGE SCALE GENOMIC DNA]</scope>
    <source>
        <strain evidence="9">DSM 15449</strain>
    </source>
</reference>
<feature type="domain" description="Flagellar basal body rod protein N-terminal" evidence="5">
    <location>
        <begin position="5"/>
        <end position="35"/>
    </location>
</feature>
<evidence type="ECO:0000259" key="5">
    <source>
        <dbReference type="Pfam" id="PF00460"/>
    </source>
</evidence>
<dbReference type="Pfam" id="PF22692">
    <property type="entry name" value="LlgE_F_G_D1"/>
    <property type="match status" value="1"/>
</dbReference>
<evidence type="ECO:0000259" key="7">
    <source>
        <dbReference type="Pfam" id="PF22692"/>
    </source>
</evidence>
<dbReference type="GO" id="GO:0005829">
    <property type="term" value="C:cytosol"/>
    <property type="evidence" value="ECO:0007669"/>
    <property type="project" value="TreeGrafter"/>
</dbReference>
<proteinExistence type="inferred from homology"/>
<dbReference type="InterPro" id="IPR010930">
    <property type="entry name" value="Flg_bb/hook_C_dom"/>
</dbReference>
<dbReference type="InterPro" id="IPR019776">
    <property type="entry name" value="Flagellar_basal_body_rod_CS"/>
</dbReference>
<dbReference type="PROSITE" id="PS00588">
    <property type="entry name" value="FLAGELLA_BB_ROD"/>
    <property type="match status" value="1"/>
</dbReference>
<dbReference type="Pfam" id="PF06429">
    <property type="entry name" value="Flg_bbr_C"/>
    <property type="match status" value="1"/>
</dbReference>
<dbReference type="GO" id="GO:0009424">
    <property type="term" value="C:bacterial-type flagellum hook"/>
    <property type="evidence" value="ECO:0007669"/>
    <property type="project" value="TreeGrafter"/>
</dbReference>
<dbReference type="AlphaFoldDB" id="A0A1M5USQ9"/>
<protein>
    <recommendedName>
        <fullName evidence="4">Flagellar hook protein FlgE</fullName>
    </recommendedName>
</protein>
<name>A0A1M5USQ9_9FIRM</name>
<sequence>MMRSLYSAISGLKNHQVKMDVIGNNIANVNTPGYKRSRVSFATELSQTLKGASAPSPAQGGTNAMQVGLGVRIGSIDQIMTQGSSQSTGKATDMMLQGTGFFVLNNNGQQVYTRAGGFGQDSDGTLIDPATGAKVQGFSWGEDDTTPVTWGAASDIRFKLGDVLATDSFFPIPESPDSNLLINGALTAAHIYDGSTTGLIGAQNLTIDGMTRVTGTPLSGQFSFDPIQGYITFASDCDPSVTPLTVHFQDPSDDGTSNSPAIIDNTDAAAGPPAVYGTVIVAYPPKPGAIVYNIGAAGPVPYTYSDSDTPNDGQYTLKTLNDGTYQITFGVKDAGRPAETDPDDGSISTAAVTTHTLTEATTAISYDFTNKAHTLSDFSIDQSGVITGVYSNGVDSVTHKIAQIAVASFANDAGLQNVGGNFFTTTNNSGMASIGAAGEDGRASIVSNSIEMSNVDLSTEFTDMIVTQRGFQANSRVITVSDTLLEELINLKR</sequence>
<dbReference type="RefSeq" id="WP_073028380.1">
    <property type="nucleotide sequence ID" value="NZ_FQXJ01000004.1"/>
</dbReference>
<accession>A0A1M5USQ9</accession>
<dbReference type="OrthoDB" id="9804559at2"/>
<evidence type="ECO:0000256" key="1">
    <source>
        <dbReference type="ARBA" id="ARBA00004117"/>
    </source>
</evidence>
<dbReference type="SUPFAM" id="SSF117143">
    <property type="entry name" value="Flagellar hook protein flgE"/>
    <property type="match status" value="1"/>
</dbReference>
<keyword evidence="8" id="KW-0966">Cell projection</keyword>
<feature type="domain" description="Flagellar basal-body/hook protein C-terminal" evidence="6">
    <location>
        <begin position="447"/>
        <end position="491"/>
    </location>
</feature>
<keyword evidence="9" id="KW-1185">Reference proteome</keyword>
<evidence type="ECO:0000256" key="4">
    <source>
        <dbReference type="RuleBase" id="RU362116"/>
    </source>
</evidence>